<feature type="compositionally biased region" description="Basic and acidic residues" evidence="1">
    <location>
        <begin position="231"/>
        <end position="286"/>
    </location>
</feature>
<dbReference type="Pfam" id="PF01548">
    <property type="entry name" value="DEDD_Tnp_IS110"/>
    <property type="match status" value="1"/>
</dbReference>
<dbReference type="AlphaFoldDB" id="A0A1H6ECA5"/>
<dbReference type="InterPro" id="IPR047650">
    <property type="entry name" value="Transpos_IS110"/>
</dbReference>
<dbReference type="PANTHER" id="PTHR33055">
    <property type="entry name" value="TRANSPOSASE FOR INSERTION SEQUENCE ELEMENT IS1111A"/>
    <property type="match status" value="1"/>
</dbReference>
<dbReference type="PANTHER" id="PTHR33055:SF15">
    <property type="entry name" value="TRANSPOSASE-RELATED"/>
    <property type="match status" value="1"/>
</dbReference>
<feature type="region of interest" description="Disordered" evidence="1">
    <location>
        <begin position="210"/>
        <end position="308"/>
    </location>
</feature>
<organism evidence="3 4">
    <name type="scientific">Actinacidiphila yanglinensis</name>
    <dbReference type="NCBI Taxonomy" id="310779"/>
    <lineage>
        <taxon>Bacteria</taxon>
        <taxon>Bacillati</taxon>
        <taxon>Actinomycetota</taxon>
        <taxon>Actinomycetes</taxon>
        <taxon>Kitasatosporales</taxon>
        <taxon>Streptomycetaceae</taxon>
        <taxon>Actinacidiphila</taxon>
    </lineage>
</organism>
<dbReference type="GO" id="GO:0003677">
    <property type="term" value="F:DNA binding"/>
    <property type="evidence" value="ECO:0007669"/>
    <property type="project" value="InterPro"/>
</dbReference>
<accession>A0A1H6ECA5</accession>
<reference evidence="3 4" key="1">
    <citation type="submission" date="2016-10" db="EMBL/GenBank/DDBJ databases">
        <authorList>
            <person name="de Groot N.N."/>
        </authorList>
    </citation>
    <scope>NUCLEOTIDE SEQUENCE [LARGE SCALE GENOMIC DNA]</scope>
    <source>
        <strain evidence="3 4">CGMCC 4.2023</strain>
    </source>
</reference>
<name>A0A1H6ECA5_9ACTN</name>
<evidence type="ECO:0000313" key="3">
    <source>
        <dbReference type="EMBL" id="SEG94901.1"/>
    </source>
</evidence>
<evidence type="ECO:0000259" key="2">
    <source>
        <dbReference type="Pfam" id="PF01548"/>
    </source>
</evidence>
<keyword evidence="4" id="KW-1185">Reference proteome</keyword>
<dbReference type="GO" id="GO:0004803">
    <property type="term" value="F:transposase activity"/>
    <property type="evidence" value="ECO:0007669"/>
    <property type="project" value="InterPro"/>
</dbReference>
<sequence length="308" mass="33367">MTEGLLALRAWLVSEGITLVGMEATGSYWKPVYYILEEHIETWLLNAQHMRNVPGRKTDVRDCQWICQLIEHGLVRPSFVPPKPIRQLRDLTRYRTEVTRERTREIQRLEKLLEDPGIKLSSVVSDLGGKSARTVVEALIAGERGPHTLAQLGVGALKDKESQLAQALTGLRSAKDLNCVERADSGGEGAEQEPEGCLGQMRLEACAEVSAQEATGPAGHAQQPVRGDVAGGREGEQRVGGRADARGHEGGGEGRGCDGADRYAAADEDRAEQGAAADSRERRPRPDPTASRNGEQLPSKIANKARVG</sequence>
<protein>
    <submittedName>
        <fullName evidence="3">Transposase</fullName>
    </submittedName>
</protein>
<dbReference type="GO" id="GO:0006313">
    <property type="term" value="P:DNA transposition"/>
    <property type="evidence" value="ECO:0007669"/>
    <property type="project" value="InterPro"/>
</dbReference>
<dbReference type="EMBL" id="FNVU01000031">
    <property type="protein sequence ID" value="SEG94901.1"/>
    <property type="molecule type" value="Genomic_DNA"/>
</dbReference>
<dbReference type="InterPro" id="IPR002525">
    <property type="entry name" value="Transp_IS110-like_N"/>
</dbReference>
<evidence type="ECO:0000313" key="4">
    <source>
        <dbReference type="Proteomes" id="UP000236754"/>
    </source>
</evidence>
<proteinExistence type="predicted"/>
<evidence type="ECO:0000256" key="1">
    <source>
        <dbReference type="SAM" id="MobiDB-lite"/>
    </source>
</evidence>
<gene>
    <name evidence="3" type="ORF">SAMN05216223_13160</name>
</gene>
<dbReference type="Proteomes" id="UP000236754">
    <property type="component" value="Unassembled WGS sequence"/>
</dbReference>
<feature type="domain" description="Transposase IS110-like N-terminal" evidence="2">
    <location>
        <begin position="3"/>
        <end position="114"/>
    </location>
</feature>